<evidence type="ECO:0000259" key="2">
    <source>
        <dbReference type="PROSITE" id="PS51740"/>
    </source>
</evidence>
<organism evidence="3 4">
    <name type="scientific">Desulfofundulus thermosubterraneus DSM 16057</name>
    <dbReference type="NCBI Taxonomy" id="1121432"/>
    <lineage>
        <taxon>Bacteria</taxon>
        <taxon>Bacillati</taxon>
        <taxon>Bacillota</taxon>
        <taxon>Clostridia</taxon>
        <taxon>Eubacteriales</taxon>
        <taxon>Peptococcaceae</taxon>
        <taxon>Desulfofundulus</taxon>
    </lineage>
</organism>
<proteinExistence type="predicted"/>
<dbReference type="EMBL" id="FQZM01000073">
    <property type="protein sequence ID" value="SHJ83875.1"/>
    <property type="molecule type" value="Genomic_DNA"/>
</dbReference>
<keyword evidence="4" id="KW-1185">Reference proteome</keyword>
<dbReference type="InterPro" id="IPR037914">
    <property type="entry name" value="SpoVT-AbrB_sf"/>
</dbReference>
<protein>
    <submittedName>
        <fullName evidence="3">Looped-hinge helix DNA binding domain-containing protein, AbrB family</fullName>
    </submittedName>
</protein>
<evidence type="ECO:0000313" key="3">
    <source>
        <dbReference type="EMBL" id="SHJ83875.1"/>
    </source>
</evidence>
<dbReference type="RefSeq" id="WP_072871536.1">
    <property type="nucleotide sequence ID" value="NZ_FQZM01000073.1"/>
</dbReference>
<evidence type="ECO:0000256" key="1">
    <source>
        <dbReference type="PROSITE-ProRule" id="PRU01076"/>
    </source>
</evidence>
<dbReference type="SUPFAM" id="SSF89447">
    <property type="entry name" value="AbrB/MazE/MraZ-like"/>
    <property type="match status" value="1"/>
</dbReference>
<dbReference type="STRING" id="1121432.SAMN02745219_03462"/>
<sequence>MSYIATISSKGWVVIPRELRERYGIRPGGKVLFTESESGLTIVPLPEDPIKSFKGIFKEYPLVDELLEARKEEVTREELRTGQLRDTGVLPE</sequence>
<reference evidence="4" key="1">
    <citation type="submission" date="2016-11" db="EMBL/GenBank/DDBJ databases">
        <authorList>
            <person name="Varghese N."/>
            <person name="Submissions S."/>
        </authorList>
    </citation>
    <scope>NUCLEOTIDE SEQUENCE [LARGE SCALE GENOMIC DNA]</scope>
    <source>
        <strain evidence="4">DSM 16057</strain>
    </source>
</reference>
<accession>A0A1M6MK53</accession>
<dbReference type="OrthoDB" id="9811597at2"/>
<dbReference type="SMART" id="SM00966">
    <property type="entry name" value="SpoVT_AbrB"/>
    <property type="match status" value="1"/>
</dbReference>
<name>A0A1M6MK53_9FIRM</name>
<evidence type="ECO:0000313" key="4">
    <source>
        <dbReference type="Proteomes" id="UP000184529"/>
    </source>
</evidence>
<dbReference type="Pfam" id="PF04014">
    <property type="entry name" value="MazE_antitoxin"/>
    <property type="match status" value="1"/>
</dbReference>
<gene>
    <name evidence="3" type="ORF">SAMN02745219_03462</name>
</gene>
<dbReference type="PROSITE" id="PS51740">
    <property type="entry name" value="SPOVT_ABRB"/>
    <property type="match status" value="1"/>
</dbReference>
<dbReference type="Proteomes" id="UP000184529">
    <property type="component" value="Unassembled WGS sequence"/>
</dbReference>
<feature type="domain" description="SpoVT-AbrB" evidence="2">
    <location>
        <begin position="2"/>
        <end position="47"/>
    </location>
</feature>
<dbReference type="Gene3D" id="2.10.260.10">
    <property type="match status" value="1"/>
</dbReference>
<dbReference type="AlphaFoldDB" id="A0A1M6MK53"/>
<dbReference type="InterPro" id="IPR007159">
    <property type="entry name" value="SpoVT-AbrB_dom"/>
</dbReference>
<keyword evidence="1" id="KW-0238">DNA-binding</keyword>
<dbReference type="GO" id="GO:0003677">
    <property type="term" value="F:DNA binding"/>
    <property type="evidence" value="ECO:0007669"/>
    <property type="project" value="UniProtKB-UniRule"/>
</dbReference>
<dbReference type="NCBIfam" id="TIGR01439">
    <property type="entry name" value="lp_hng_hel_AbrB"/>
    <property type="match status" value="1"/>
</dbReference>